<dbReference type="GO" id="GO:0005737">
    <property type="term" value="C:cytoplasm"/>
    <property type="evidence" value="ECO:0007669"/>
    <property type="project" value="UniProtKB-SubCell"/>
</dbReference>
<keyword evidence="8 9" id="KW-0378">Hydrolase</keyword>
<comment type="function">
    <text evidence="9 10">Cotranslationally removes the N-terminal methionine from nascent proteins. The N-terminal methionine is often cleaved when the second residue in the primary sequence is small and uncharged (Met-Ala-, Cys, Gly, Pro, Ser, Thr, or Val).</text>
</comment>
<feature type="region of interest" description="Disordered" evidence="11">
    <location>
        <begin position="1"/>
        <end position="96"/>
    </location>
</feature>
<keyword evidence="14" id="KW-1185">Reference proteome</keyword>
<dbReference type="STRING" id="1392247.A0A3N4K8H4"/>
<feature type="binding site" evidence="9">
    <location>
        <position position="422"/>
    </location>
    <ligand>
        <name>a divalent metal cation</name>
        <dbReference type="ChEBI" id="CHEBI:60240"/>
        <label>1</label>
    </ligand>
</feature>
<keyword evidence="5 9" id="KW-0963">Cytoplasm</keyword>
<dbReference type="GO" id="GO:0070006">
    <property type="term" value="F:metalloaminopeptidase activity"/>
    <property type="evidence" value="ECO:0007669"/>
    <property type="project" value="UniProtKB-UniRule"/>
</dbReference>
<dbReference type="AlphaFoldDB" id="A0A3N4K8H4"/>
<comment type="similarity">
    <text evidence="9">Belongs to the peptidase M24A family. Methionine aminopeptidase eukaryotic type 2 subfamily.</text>
</comment>
<dbReference type="InterPro" id="IPR000994">
    <property type="entry name" value="Pept_M24"/>
</dbReference>
<feature type="binding site" evidence="9">
    <location>
        <position position="302"/>
    </location>
    <ligand>
        <name>substrate</name>
    </ligand>
</feature>
<dbReference type="GO" id="GO:0004239">
    <property type="term" value="F:initiator methionyl aminopeptidase activity"/>
    <property type="evidence" value="ECO:0007669"/>
    <property type="project" value="UniProtKB-UniRule"/>
</dbReference>
<dbReference type="Proteomes" id="UP000277580">
    <property type="component" value="Unassembled WGS sequence"/>
</dbReference>
<dbReference type="PROSITE" id="PS01202">
    <property type="entry name" value="MAP_2"/>
    <property type="match status" value="1"/>
</dbReference>
<feature type="compositionally biased region" description="Acidic residues" evidence="11">
    <location>
        <begin position="33"/>
        <end position="44"/>
    </location>
</feature>
<feature type="binding site" evidence="9">
    <location>
        <position position="194"/>
    </location>
    <ligand>
        <name>substrate</name>
    </ligand>
</feature>
<comment type="catalytic activity">
    <reaction evidence="1 9 10">
        <text>Release of N-terminal amino acids, preferentially methionine, from peptides and arylamides.</text>
        <dbReference type="EC" id="3.4.11.18"/>
    </reaction>
</comment>
<dbReference type="SUPFAM" id="SSF46785">
    <property type="entry name" value="Winged helix' DNA-binding domain"/>
    <property type="match status" value="1"/>
</dbReference>
<dbReference type="PRINTS" id="PR00599">
    <property type="entry name" value="MAPEPTIDASE"/>
</dbReference>
<evidence type="ECO:0000256" key="2">
    <source>
        <dbReference type="ARBA" id="ARBA00001936"/>
    </source>
</evidence>
<feature type="binding site" evidence="9">
    <location>
        <position position="214"/>
    </location>
    <ligand>
        <name>a divalent metal cation</name>
        <dbReference type="ChEBI" id="CHEBI:60240"/>
        <label>1</label>
    </ligand>
</feature>
<feature type="binding site" evidence="9">
    <location>
        <position position="422"/>
    </location>
    <ligand>
        <name>a divalent metal cation</name>
        <dbReference type="ChEBI" id="CHEBI:60240"/>
        <label>2</label>
        <note>catalytic</note>
    </ligand>
</feature>
<sequence length="441" mass="48463">MGSMETTAAELEQKLKVSEEKNKEEVPSSGQAADEDSGDEDEVDAAPAGATGAAKKKKKKKKPKKKTKTGATAQSNPPRVPIDQLFPNGSFPVGEECDYRDENLKRKTDEEKRHLDRMNNDFLTEYRKGSEIHRQVRQWAQKTVKPGMTLTQIAEGIEDSVRALVGHDGLTEGDSLLGGMGFPCGLSINNCAAHYSPNAGNKMVLHQEDVMKVDFGVHVNGRIVDSAFTMTFDPVYDNLLAAVKDATNTGIREAGIDVRMCDIGAAIQEVMESYEVEIGGQTHQVKPIRNLNGHNINQFQIHGGKSVPIVKGGDQTKMEEGETFAIETFGSTGKGYVRDDLETSHYAKNLDAPNVSLRLSSAKNILNIIQKNFGTLPFCRRYLDRLGQDKYLLGLNNLVASGIVEAYPPLCDIKGSYTAQFEHTILLRPTVKEVISRGDDY</sequence>
<evidence type="ECO:0000256" key="8">
    <source>
        <dbReference type="ARBA" id="ARBA00022801"/>
    </source>
</evidence>
<dbReference type="InterPro" id="IPR002468">
    <property type="entry name" value="Pept_M24A_MAP2"/>
</dbReference>
<comment type="cofactor">
    <cofactor evidence="3">
        <name>Fe(2+)</name>
        <dbReference type="ChEBI" id="CHEBI:29033"/>
    </cofactor>
</comment>
<dbReference type="InterPro" id="IPR050247">
    <property type="entry name" value="Met_Aminopeptidase_Type2"/>
</dbReference>
<dbReference type="EC" id="3.4.11.18" evidence="9"/>
<protein>
    <recommendedName>
        <fullName evidence="9">Methionine aminopeptidase 2</fullName>
        <shortName evidence="9">MAP 2</shortName>
        <shortName evidence="9">MetAP 2</shortName>
        <ecNumber evidence="9">3.4.11.18</ecNumber>
    </recommendedName>
    <alternativeName>
        <fullName evidence="9">Peptidase M</fullName>
    </alternativeName>
</protein>
<reference evidence="13 14" key="1">
    <citation type="journal article" date="2018" name="Nat. Ecol. Evol.">
        <title>Pezizomycetes genomes reveal the molecular basis of ectomycorrhizal truffle lifestyle.</title>
        <authorList>
            <person name="Murat C."/>
            <person name="Payen T."/>
            <person name="Noel B."/>
            <person name="Kuo A."/>
            <person name="Morin E."/>
            <person name="Chen J."/>
            <person name="Kohler A."/>
            <person name="Krizsan K."/>
            <person name="Balestrini R."/>
            <person name="Da Silva C."/>
            <person name="Montanini B."/>
            <person name="Hainaut M."/>
            <person name="Levati E."/>
            <person name="Barry K.W."/>
            <person name="Belfiori B."/>
            <person name="Cichocki N."/>
            <person name="Clum A."/>
            <person name="Dockter R.B."/>
            <person name="Fauchery L."/>
            <person name="Guy J."/>
            <person name="Iotti M."/>
            <person name="Le Tacon F."/>
            <person name="Lindquist E.A."/>
            <person name="Lipzen A."/>
            <person name="Malagnac F."/>
            <person name="Mello A."/>
            <person name="Molinier V."/>
            <person name="Miyauchi S."/>
            <person name="Poulain J."/>
            <person name="Riccioni C."/>
            <person name="Rubini A."/>
            <person name="Sitrit Y."/>
            <person name="Splivallo R."/>
            <person name="Traeger S."/>
            <person name="Wang M."/>
            <person name="Zifcakova L."/>
            <person name="Wipf D."/>
            <person name="Zambonelli A."/>
            <person name="Paolocci F."/>
            <person name="Nowrousian M."/>
            <person name="Ottonello S."/>
            <person name="Baldrian P."/>
            <person name="Spatafora J.W."/>
            <person name="Henrissat B."/>
            <person name="Nagy L.G."/>
            <person name="Aury J.M."/>
            <person name="Wincker P."/>
            <person name="Grigoriev I.V."/>
            <person name="Bonfante P."/>
            <person name="Martin F.M."/>
        </authorList>
    </citation>
    <scope>NUCLEOTIDE SEQUENCE [LARGE SCALE GENOMIC DNA]</scope>
    <source>
        <strain evidence="13 14">CCBAS932</strain>
    </source>
</reference>
<dbReference type="SUPFAM" id="SSF55920">
    <property type="entry name" value="Creatinase/aminopeptidase"/>
    <property type="match status" value="1"/>
</dbReference>
<evidence type="ECO:0000256" key="10">
    <source>
        <dbReference type="RuleBase" id="RU003653"/>
    </source>
</evidence>
<dbReference type="Pfam" id="PF00557">
    <property type="entry name" value="Peptidase_M24"/>
    <property type="match status" value="1"/>
</dbReference>
<feature type="binding site" evidence="9">
    <location>
        <position position="294"/>
    </location>
    <ligand>
        <name>a divalent metal cation</name>
        <dbReference type="ChEBI" id="CHEBI:60240"/>
        <label>2</label>
        <note>catalytic</note>
    </ligand>
</feature>
<dbReference type="InterPro" id="IPR036390">
    <property type="entry name" value="WH_DNA-bd_sf"/>
</dbReference>
<dbReference type="EMBL" id="ML119215">
    <property type="protein sequence ID" value="RPB06827.1"/>
    <property type="molecule type" value="Genomic_DNA"/>
</dbReference>
<dbReference type="InterPro" id="IPR036005">
    <property type="entry name" value="Creatinase/aminopeptidase-like"/>
</dbReference>
<organism evidence="13 14">
    <name type="scientific">Morchella conica CCBAS932</name>
    <dbReference type="NCBI Taxonomy" id="1392247"/>
    <lineage>
        <taxon>Eukaryota</taxon>
        <taxon>Fungi</taxon>
        <taxon>Dikarya</taxon>
        <taxon>Ascomycota</taxon>
        <taxon>Pezizomycotina</taxon>
        <taxon>Pezizomycetes</taxon>
        <taxon>Pezizales</taxon>
        <taxon>Morchellaceae</taxon>
        <taxon>Morchella</taxon>
    </lineage>
</organism>
<evidence type="ECO:0000256" key="1">
    <source>
        <dbReference type="ARBA" id="ARBA00000294"/>
    </source>
</evidence>
<dbReference type="PANTHER" id="PTHR45777">
    <property type="entry name" value="METHIONINE AMINOPEPTIDASE 2"/>
    <property type="match status" value="1"/>
</dbReference>
<dbReference type="InterPro" id="IPR018349">
    <property type="entry name" value="Pept_M24A_MAP2_BS"/>
</dbReference>
<evidence type="ECO:0000256" key="4">
    <source>
        <dbReference type="ARBA" id="ARBA00022438"/>
    </source>
</evidence>
<evidence type="ECO:0000256" key="11">
    <source>
        <dbReference type="SAM" id="MobiDB-lite"/>
    </source>
</evidence>
<proteinExistence type="inferred from homology"/>
<feature type="compositionally biased region" description="Basic and acidic residues" evidence="11">
    <location>
        <begin position="11"/>
        <end position="26"/>
    </location>
</feature>
<evidence type="ECO:0000313" key="13">
    <source>
        <dbReference type="EMBL" id="RPB06827.1"/>
    </source>
</evidence>
<keyword evidence="6 9" id="KW-0645">Protease</keyword>
<gene>
    <name evidence="13" type="ORF">P167DRAFT_561102</name>
</gene>
<comment type="subcellular location">
    <subcellularLocation>
        <location evidence="9">Cytoplasm</location>
    </subcellularLocation>
</comment>
<keyword evidence="7 9" id="KW-0479">Metal-binding</keyword>
<evidence type="ECO:0000256" key="6">
    <source>
        <dbReference type="ARBA" id="ARBA00022670"/>
    </source>
</evidence>
<feature type="domain" description="Peptidase M24" evidence="12">
    <location>
        <begin position="126"/>
        <end position="335"/>
    </location>
</feature>
<dbReference type="CDD" id="cd01088">
    <property type="entry name" value="MetAP2"/>
    <property type="match status" value="1"/>
</dbReference>
<evidence type="ECO:0000256" key="9">
    <source>
        <dbReference type="HAMAP-Rule" id="MF_03175"/>
    </source>
</evidence>
<dbReference type="OrthoDB" id="7848262at2759"/>
<evidence type="ECO:0000256" key="7">
    <source>
        <dbReference type="ARBA" id="ARBA00022723"/>
    </source>
</evidence>
<name>A0A3N4K8H4_9PEZI</name>
<dbReference type="PANTHER" id="PTHR45777:SF2">
    <property type="entry name" value="METHIONINE AMINOPEPTIDASE 2"/>
    <property type="match status" value="1"/>
</dbReference>
<keyword evidence="4 9" id="KW-0031">Aminopeptidase</keyword>
<dbReference type="InterPro" id="IPR036388">
    <property type="entry name" value="WH-like_DNA-bd_sf"/>
</dbReference>
<dbReference type="GO" id="GO:0046872">
    <property type="term" value="F:metal ion binding"/>
    <property type="evidence" value="ECO:0007669"/>
    <property type="project" value="UniProtKB-UniRule"/>
</dbReference>
<dbReference type="InterPro" id="IPR001714">
    <property type="entry name" value="Pept_M24_MAP"/>
</dbReference>
<comment type="cofactor">
    <cofactor evidence="2">
        <name>Mn(2+)</name>
        <dbReference type="ChEBI" id="CHEBI:29035"/>
    </cofactor>
</comment>
<dbReference type="GO" id="GO:0006508">
    <property type="term" value="P:proteolysis"/>
    <property type="evidence" value="ECO:0007669"/>
    <property type="project" value="UniProtKB-KW"/>
</dbReference>
<dbReference type="Gene3D" id="3.90.230.10">
    <property type="entry name" value="Creatinase/methionine aminopeptidase superfamily"/>
    <property type="match status" value="1"/>
</dbReference>
<evidence type="ECO:0000259" key="12">
    <source>
        <dbReference type="Pfam" id="PF00557"/>
    </source>
</evidence>
<feature type="binding site" evidence="9">
    <location>
        <position position="225"/>
    </location>
    <ligand>
        <name>a divalent metal cation</name>
        <dbReference type="ChEBI" id="CHEBI:60240"/>
        <label>2</label>
        <note>catalytic</note>
    </ligand>
</feature>
<evidence type="ECO:0000256" key="5">
    <source>
        <dbReference type="ARBA" id="ARBA00022490"/>
    </source>
</evidence>
<evidence type="ECO:0000313" key="14">
    <source>
        <dbReference type="Proteomes" id="UP000277580"/>
    </source>
</evidence>
<evidence type="ECO:0000256" key="3">
    <source>
        <dbReference type="ARBA" id="ARBA00001954"/>
    </source>
</evidence>
<dbReference type="HAMAP" id="MF_03175">
    <property type="entry name" value="MetAP_2_euk"/>
    <property type="match status" value="1"/>
</dbReference>
<dbReference type="Gene3D" id="1.10.10.10">
    <property type="entry name" value="Winged helix-like DNA-binding domain superfamily/Winged helix DNA-binding domain"/>
    <property type="match status" value="1"/>
</dbReference>
<comment type="cofactor">
    <cofactor evidence="9">
        <name>Co(2+)</name>
        <dbReference type="ChEBI" id="CHEBI:48828"/>
    </cofactor>
    <cofactor evidence="9">
        <name>Zn(2+)</name>
        <dbReference type="ChEBI" id="CHEBI:29105"/>
    </cofactor>
    <cofactor evidence="9">
        <name>Mn(2+)</name>
        <dbReference type="ChEBI" id="CHEBI:29035"/>
    </cofactor>
    <cofactor evidence="9">
        <name>Fe(2+)</name>
        <dbReference type="ChEBI" id="CHEBI:29033"/>
    </cofactor>
    <text evidence="9">Binds 2 divalent metal cations per subunit. Has a high-affinity and a low affinity metal-binding site. The true nature of the physiological cofactor is under debate. The enzyme is active with cobalt, zinc, manganese or divalent iron ions. Most likely, methionine aminopeptidases function as mononuclear Fe(2+)-metalloproteases under physiological conditions, and the catalytically relevant metal-binding site has been assigned to the histidine-containing high-affinity site.</text>
</comment>
<feature type="binding site" evidence="9">
    <location>
        <position position="225"/>
    </location>
    <ligand>
        <name>a divalent metal cation</name>
        <dbReference type="ChEBI" id="CHEBI:60240"/>
        <label>1</label>
    </ligand>
</feature>
<dbReference type="FunCoup" id="A0A3N4K8H4">
    <property type="interactions" value="1177"/>
</dbReference>
<accession>A0A3N4K8H4</accession>
<dbReference type="InParanoid" id="A0A3N4K8H4"/>
<feature type="compositionally biased region" description="Basic residues" evidence="11">
    <location>
        <begin position="54"/>
        <end position="68"/>
    </location>
</feature>
<dbReference type="NCBIfam" id="TIGR00501">
    <property type="entry name" value="met_pdase_II"/>
    <property type="match status" value="1"/>
</dbReference>
<feature type="binding site" evidence="9">
    <location>
        <position position="327"/>
    </location>
    <ligand>
        <name>a divalent metal cation</name>
        <dbReference type="ChEBI" id="CHEBI:60240"/>
        <label>2</label>
        <note>catalytic</note>
    </ligand>
</feature>